<dbReference type="FunFam" id="3.40.50.1000:FF:000015">
    <property type="entry name" value="CTD small phosphatase-like protein 2"/>
    <property type="match status" value="1"/>
</dbReference>
<feature type="domain" description="FCP1 homology" evidence="5">
    <location>
        <begin position="50"/>
        <end position="209"/>
    </location>
</feature>
<reference evidence="7" key="1">
    <citation type="journal article" date="2018" name="Nat. Microbiol.">
        <title>Leveraging single-cell genomics to expand the fungal tree of life.</title>
        <authorList>
            <person name="Ahrendt S.R."/>
            <person name="Quandt C.A."/>
            <person name="Ciobanu D."/>
            <person name="Clum A."/>
            <person name="Salamov A."/>
            <person name="Andreopoulos B."/>
            <person name="Cheng J.F."/>
            <person name="Woyke T."/>
            <person name="Pelin A."/>
            <person name="Henrissat B."/>
            <person name="Reynolds N.K."/>
            <person name="Benny G.L."/>
            <person name="Smith M.E."/>
            <person name="James T.Y."/>
            <person name="Grigoriev I.V."/>
        </authorList>
    </citation>
    <scope>NUCLEOTIDE SEQUENCE [LARGE SCALE GENOMIC DNA]</scope>
    <source>
        <strain evidence="7">Benny S71-1</strain>
    </source>
</reference>
<dbReference type="GO" id="GO:0004721">
    <property type="term" value="F:phosphoprotein phosphatase activity"/>
    <property type="evidence" value="ECO:0007669"/>
    <property type="project" value="UniProtKB-KW"/>
</dbReference>
<dbReference type="InterPro" id="IPR004274">
    <property type="entry name" value="FCP1_dom"/>
</dbReference>
<dbReference type="SUPFAM" id="SSF56784">
    <property type="entry name" value="HAD-like"/>
    <property type="match status" value="1"/>
</dbReference>
<dbReference type="Pfam" id="PF03031">
    <property type="entry name" value="NIF"/>
    <property type="match status" value="1"/>
</dbReference>
<organism evidence="6 7">
    <name type="scientific">Syncephalis pseudoplumigaleata</name>
    <dbReference type="NCBI Taxonomy" id="1712513"/>
    <lineage>
        <taxon>Eukaryota</taxon>
        <taxon>Fungi</taxon>
        <taxon>Fungi incertae sedis</taxon>
        <taxon>Zoopagomycota</taxon>
        <taxon>Zoopagomycotina</taxon>
        <taxon>Zoopagomycetes</taxon>
        <taxon>Zoopagales</taxon>
        <taxon>Piptocephalidaceae</taxon>
        <taxon>Syncephalis</taxon>
    </lineage>
</organism>
<evidence type="ECO:0000256" key="3">
    <source>
        <dbReference type="ARBA" id="ARBA00037324"/>
    </source>
</evidence>
<accession>A0A4P9Z476</accession>
<dbReference type="InterPro" id="IPR050365">
    <property type="entry name" value="TIM50"/>
</dbReference>
<name>A0A4P9Z476_9FUNG</name>
<dbReference type="InterPro" id="IPR036412">
    <property type="entry name" value="HAD-like_sf"/>
</dbReference>
<protein>
    <submittedName>
        <fullName evidence="6">HAD-like domain-containing protein</fullName>
    </submittedName>
</protein>
<dbReference type="GO" id="GO:0005634">
    <property type="term" value="C:nucleus"/>
    <property type="evidence" value="ECO:0007669"/>
    <property type="project" value="UniProtKB-ARBA"/>
</dbReference>
<evidence type="ECO:0000259" key="5">
    <source>
        <dbReference type="PROSITE" id="PS50969"/>
    </source>
</evidence>
<keyword evidence="1" id="KW-0378">Hydrolase</keyword>
<dbReference type="SMART" id="SM00577">
    <property type="entry name" value="CPDc"/>
    <property type="match status" value="1"/>
</dbReference>
<dbReference type="CDD" id="cd07521">
    <property type="entry name" value="HAD_FCP1-like"/>
    <property type="match status" value="1"/>
</dbReference>
<dbReference type="InterPro" id="IPR011948">
    <property type="entry name" value="Dullard_phosphatase"/>
</dbReference>
<keyword evidence="2" id="KW-0904">Protein phosphatase</keyword>
<keyword evidence="7" id="KW-1185">Reference proteome</keyword>
<sequence>MEVEEEEEEEDEYTHGLEVDEFDPYLFMATVPPVPKEYQARPYALPRKTRSSPPITLVLDLDETLVHCSTSPIGEADLKFPVEFNGMLYEVHGRCRPYYREFLERVARMFEVVIFTASQKSYANRLLDIIDPNRKLIKYRLFRDSCVHVCGNYLKDLSILGRDLSKVVIVDNAPQAFAYQLSNGIPIESWYEDPADKELLNVLQFLETLVGLDDVRPCVDQQFRTRDRIRHAQMHLIT</sequence>
<dbReference type="Proteomes" id="UP000278143">
    <property type="component" value="Unassembled WGS sequence"/>
</dbReference>
<evidence type="ECO:0000313" key="6">
    <source>
        <dbReference type="EMBL" id="RKP27296.1"/>
    </source>
</evidence>
<dbReference type="Gene3D" id="3.40.50.1000">
    <property type="entry name" value="HAD superfamily/HAD-like"/>
    <property type="match status" value="1"/>
</dbReference>
<dbReference type="NCBIfam" id="TIGR02251">
    <property type="entry name" value="HIF-SF_euk"/>
    <property type="match status" value="1"/>
</dbReference>
<dbReference type="EMBL" id="KZ989233">
    <property type="protein sequence ID" value="RKP27296.1"/>
    <property type="molecule type" value="Genomic_DNA"/>
</dbReference>
<comment type="function">
    <text evidence="3">Probable phosphatase.</text>
</comment>
<comment type="similarity">
    <text evidence="4">Belongs to the CTDSPL2 family.</text>
</comment>
<evidence type="ECO:0000256" key="1">
    <source>
        <dbReference type="ARBA" id="ARBA00022801"/>
    </source>
</evidence>
<evidence type="ECO:0000256" key="4">
    <source>
        <dbReference type="ARBA" id="ARBA00038355"/>
    </source>
</evidence>
<gene>
    <name evidence="6" type="ORF">SYNPS1DRAFT_12903</name>
</gene>
<evidence type="ECO:0000313" key="7">
    <source>
        <dbReference type="Proteomes" id="UP000278143"/>
    </source>
</evidence>
<evidence type="ECO:0000256" key="2">
    <source>
        <dbReference type="ARBA" id="ARBA00022912"/>
    </source>
</evidence>
<dbReference type="PROSITE" id="PS50969">
    <property type="entry name" value="FCP1"/>
    <property type="match status" value="1"/>
</dbReference>
<dbReference type="InterPro" id="IPR023214">
    <property type="entry name" value="HAD_sf"/>
</dbReference>
<dbReference type="AlphaFoldDB" id="A0A4P9Z476"/>
<dbReference type="OrthoDB" id="277011at2759"/>
<dbReference type="PANTHER" id="PTHR12210">
    <property type="entry name" value="DULLARD PROTEIN PHOSPHATASE"/>
    <property type="match status" value="1"/>
</dbReference>
<proteinExistence type="inferred from homology"/>